<sequence>MNRHRRCNPLHHNKAITFILLLLQIFEASSKALRFPGRFYAFEKAHRLDPTSTGHGVCQFKTVLLQRLERVVLSLCCWFLPIANKWLLLI</sequence>
<protein>
    <recommendedName>
        <fullName evidence="6">Secreted protein</fullName>
    </recommendedName>
</protein>
<feature type="chain" id="PRO_5042057461" description="Secreted protein" evidence="3">
    <location>
        <begin position="33"/>
        <end position="90"/>
    </location>
</feature>
<feature type="signal peptide" evidence="3">
    <location>
        <begin position="1"/>
        <end position="32"/>
    </location>
</feature>
<dbReference type="Gene3D" id="1.25.40.270">
    <property type="entry name" value="Vacuolar protein sorting-associated protein vta1"/>
    <property type="match status" value="1"/>
</dbReference>
<dbReference type="InterPro" id="IPR023175">
    <property type="entry name" value="Vta1/CALS_N_sf"/>
</dbReference>
<gene>
    <name evidence="4" type="ORF">QVD17_29794</name>
</gene>
<dbReference type="GO" id="GO:0012505">
    <property type="term" value="C:endomembrane system"/>
    <property type="evidence" value="ECO:0007669"/>
    <property type="project" value="UniProtKB-SubCell"/>
</dbReference>
<evidence type="ECO:0000256" key="1">
    <source>
        <dbReference type="ARBA" id="ARBA00004308"/>
    </source>
</evidence>
<evidence type="ECO:0008006" key="6">
    <source>
        <dbReference type="Google" id="ProtNLM"/>
    </source>
</evidence>
<comment type="subcellular location">
    <subcellularLocation>
        <location evidence="1">Endomembrane system</location>
    </subcellularLocation>
</comment>
<evidence type="ECO:0000256" key="2">
    <source>
        <dbReference type="ARBA" id="ARBA00023136"/>
    </source>
</evidence>
<evidence type="ECO:0000256" key="3">
    <source>
        <dbReference type="SAM" id="SignalP"/>
    </source>
</evidence>
<dbReference type="AlphaFoldDB" id="A0AAD8K475"/>
<evidence type="ECO:0000313" key="4">
    <source>
        <dbReference type="EMBL" id="KAK1414056.1"/>
    </source>
</evidence>
<keyword evidence="3" id="KW-0732">Signal</keyword>
<accession>A0AAD8K475</accession>
<proteinExistence type="predicted"/>
<keyword evidence="2" id="KW-0472">Membrane</keyword>
<comment type="caution">
    <text evidence="4">The sequence shown here is derived from an EMBL/GenBank/DDBJ whole genome shotgun (WGS) entry which is preliminary data.</text>
</comment>
<name>A0AAD8K475_TARER</name>
<dbReference type="EMBL" id="JAUHHV010000008">
    <property type="protein sequence ID" value="KAK1414056.1"/>
    <property type="molecule type" value="Genomic_DNA"/>
</dbReference>
<dbReference type="Proteomes" id="UP001229421">
    <property type="component" value="Unassembled WGS sequence"/>
</dbReference>
<reference evidence="4" key="1">
    <citation type="journal article" date="2023" name="bioRxiv">
        <title>Improved chromosome-level genome assembly for marigold (Tagetes erecta).</title>
        <authorList>
            <person name="Jiang F."/>
            <person name="Yuan L."/>
            <person name="Wang S."/>
            <person name="Wang H."/>
            <person name="Xu D."/>
            <person name="Wang A."/>
            <person name="Fan W."/>
        </authorList>
    </citation>
    <scope>NUCLEOTIDE SEQUENCE</scope>
    <source>
        <strain evidence="4">WSJ</strain>
        <tissue evidence="4">Leaf</tissue>
    </source>
</reference>
<organism evidence="4 5">
    <name type="scientific">Tagetes erecta</name>
    <name type="common">African marigold</name>
    <dbReference type="NCBI Taxonomy" id="13708"/>
    <lineage>
        <taxon>Eukaryota</taxon>
        <taxon>Viridiplantae</taxon>
        <taxon>Streptophyta</taxon>
        <taxon>Embryophyta</taxon>
        <taxon>Tracheophyta</taxon>
        <taxon>Spermatophyta</taxon>
        <taxon>Magnoliopsida</taxon>
        <taxon>eudicotyledons</taxon>
        <taxon>Gunneridae</taxon>
        <taxon>Pentapetalae</taxon>
        <taxon>asterids</taxon>
        <taxon>campanulids</taxon>
        <taxon>Asterales</taxon>
        <taxon>Asteraceae</taxon>
        <taxon>Asteroideae</taxon>
        <taxon>Heliantheae alliance</taxon>
        <taxon>Tageteae</taxon>
        <taxon>Tagetes</taxon>
    </lineage>
</organism>
<evidence type="ECO:0000313" key="5">
    <source>
        <dbReference type="Proteomes" id="UP001229421"/>
    </source>
</evidence>
<keyword evidence="5" id="KW-1185">Reference proteome</keyword>